<gene>
    <name evidence="2" type="ORF">TDIB3V08_LOCUS2736</name>
</gene>
<name>A0A7R8VFF7_TIMDO</name>
<reference evidence="2" key="1">
    <citation type="submission" date="2020-11" db="EMBL/GenBank/DDBJ databases">
        <authorList>
            <person name="Tran Van P."/>
        </authorList>
    </citation>
    <scope>NUCLEOTIDE SEQUENCE</scope>
</reference>
<protein>
    <submittedName>
        <fullName evidence="2">Uncharacterized protein</fullName>
    </submittedName>
</protein>
<accession>A0A7R8VFF7</accession>
<sequence>MKIICVAFLAIQLAIGASSEGEEKIGSLWRKRGEDWVIVKEERRRLGHCGGREEKTGSLWRKRGEDWDIVEEERRRLGHCGGREGKIGSLWRMKGEDWVIVNEERRRLGHCGEREENIGSLWRKRGEDWDIVEEERRRLGNCGGREEKIGSLWRKRGKDWVIVEEERRRLGTLEADGYMEDLLVSTKSLLEGYNGNATLIDVDQPVDVAEGTYDIYLKNGLIKSLGNISVGKATYIDQPIYRVASSLLIGKALLTYDYQLQDIQGRVYQGSLEVEVANIKAGVQVRSYQDNSVYITDLEKYSVSDLGSETGITFSDQYLTEIIGLQIERVFQIHYNLSVAEKIVNVLASRISEAIKVVSFDKYVQ</sequence>
<dbReference type="AlphaFoldDB" id="A0A7R8VFF7"/>
<evidence type="ECO:0000313" key="2">
    <source>
        <dbReference type="EMBL" id="CAD7196385.1"/>
    </source>
</evidence>
<dbReference type="EMBL" id="OA565144">
    <property type="protein sequence ID" value="CAD7196385.1"/>
    <property type="molecule type" value="Genomic_DNA"/>
</dbReference>
<feature type="signal peptide" evidence="1">
    <location>
        <begin position="1"/>
        <end position="19"/>
    </location>
</feature>
<keyword evidence="1" id="KW-0732">Signal</keyword>
<evidence type="ECO:0000256" key="1">
    <source>
        <dbReference type="SAM" id="SignalP"/>
    </source>
</evidence>
<organism evidence="2">
    <name type="scientific">Timema douglasi</name>
    <name type="common">Walking stick</name>
    <dbReference type="NCBI Taxonomy" id="61478"/>
    <lineage>
        <taxon>Eukaryota</taxon>
        <taxon>Metazoa</taxon>
        <taxon>Ecdysozoa</taxon>
        <taxon>Arthropoda</taxon>
        <taxon>Hexapoda</taxon>
        <taxon>Insecta</taxon>
        <taxon>Pterygota</taxon>
        <taxon>Neoptera</taxon>
        <taxon>Polyneoptera</taxon>
        <taxon>Phasmatodea</taxon>
        <taxon>Timematodea</taxon>
        <taxon>Timematoidea</taxon>
        <taxon>Timematidae</taxon>
        <taxon>Timema</taxon>
    </lineage>
</organism>
<proteinExistence type="predicted"/>
<feature type="chain" id="PRO_5030800035" evidence="1">
    <location>
        <begin position="20"/>
        <end position="365"/>
    </location>
</feature>